<evidence type="ECO:0000313" key="2">
    <source>
        <dbReference type="EMBL" id="CAA7268677.1"/>
    </source>
</evidence>
<sequence>MMRRPLPLTFEDRTAQLTNTDFDELYDRLFFHVMRSPGSNITRIYDMVIRASRYRSTLPLNRDPIIELEFLPNESLGTISFLKGPYQGSIHMGRYLRKTAFFGTSLSRKFMASDGREYKWGYRTNPGQEWTCTTMDNTLVAHYDLKNPNHRFYDVSGNNLIVYEPWAHIVSEIIASCIIMRHIAQFNL</sequence>
<proteinExistence type="predicted"/>
<keyword evidence="3" id="KW-1185">Reference proteome</keyword>
<dbReference type="EMBL" id="CACVBS010000069">
    <property type="protein sequence ID" value="CAA7268677.1"/>
    <property type="molecule type" value="Genomic_DNA"/>
</dbReference>
<gene>
    <name evidence="2" type="ORF">AAE3_LOCUS10917</name>
</gene>
<evidence type="ECO:0000259" key="1">
    <source>
        <dbReference type="Pfam" id="PF20236"/>
    </source>
</evidence>
<organism evidence="2 3">
    <name type="scientific">Cyclocybe aegerita</name>
    <name type="common">Black poplar mushroom</name>
    <name type="synonym">Agrocybe aegerita</name>
    <dbReference type="NCBI Taxonomy" id="1973307"/>
    <lineage>
        <taxon>Eukaryota</taxon>
        <taxon>Fungi</taxon>
        <taxon>Dikarya</taxon>
        <taxon>Basidiomycota</taxon>
        <taxon>Agaricomycotina</taxon>
        <taxon>Agaricomycetes</taxon>
        <taxon>Agaricomycetidae</taxon>
        <taxon>Agaricales</taxon>
        <taxon>Agaricineae</taxon>
        <taxon>Bolbitiaceae</taxon>
        <taxon>Cyclocybe</taxon>
    </lineage>
</organism>
<reference evidence="2 3" key="1">
    <citation type="submission" date="2020-01" db="EMBL/GenBank/DDBJ databases">
        <authorList>
            <person name="Gupta K D."/>
        </authorList>
    </citation>
    <scope>NUCLEOTIDE SEQUENCE [LARGE SCALE GENOMIC DNA]</scope>
</reference>
<comment type="caution">
    <text evidence="2">The sequence shown here is derived from an EMBL/GenBank/DDBJ whole genome shotgun (WGS) entry which is preliminary data.</text>
</comment>
<evidence type="ECO:0000313" key="3">
    <source>
        <dbReference type="Proteomes" id="UP000467700"/>
    </source>
</evidence>
<dbReference type="Pfam" id="PF20236">
    <property type="entry name" value="DUF6593"/>
    <property type="match status" value="1"/>
</dbReference>
<dbReference type="AlphaFoldDB" id="A0A8S0WR42"/>
<protein>
    <recommendedName>
        <fullName evidence="1">DUF6593 domain-containing protein</fullName>
    </recommendedName>
</protein>
<name>A0A8S0WR42_CYCAE</name>
<dbReference type="InterPro" id="IPR046528">
    <property type="entry name" value="DUF6593"/>
</dbReference>
<dbReference type="Proteomes" id="UP000467700">
    <property type="component" value="Unassembled WGS sequence"/>
</dbReference>
<feature type="domain" description="DUF6593" evidence="1">
    <location>
        <begin position="17"/>
        <end position="182"/>
    </location>
</feature>
<accession>A0A8S0WR42</accession>
<dbReference type="OrthoDB" id="2910790at2759"/>